<proteinExistence type="predicted"/>
<sequence length="304" mass="32174">MKASPSSSRPSRISPLSATSPSTSVLEPHSSSSQTPPTSATSPHPLSSAFDDRKTSYTLPPSSTSDPFRGTSPIEEQTKVHSHAPLMRMDGFELALERVRQGWITARRALLITAIAPSPPVPSFKESSTSMKSARMSSARAAIERVQVQLLAIRTNLDQASGGSQLQSFSAQDHPPPHLSSVWTASTASSSSLPAPEKTSMIRRPYFGFKSPSAAALSPVAPTAFRAPSLPPASLYIPVPGTHIAATLPSSSYTHPLSTVPVSSATFTASLHHLLSRFLAFCDRVGTASRLSPCHDPLTAVLLC</sequence>
<dbReference type="AlphaFoldDB" id="A0A8T8SAC2"/>
<feature type="region of interest" description="Disordered" evidence="1">
    <location>
        <begin position="163"/>
        <end position="196"/>
    </location>
</feature>
<dbReference type="EMBL" id="LWDF02002428">
    <property type="protein sequence ID" value="KAE8236041.1"/>
    <property type="molecule type" value="Genomic_DNA"/>
</dbReference>
<feature type="compositionally biased region" description="Low complexity" evidence="1">
    <location>
        <begin position="180"/>
        <end position="192"/>
    </location>
</feature>
<dbReference type="Proteomes" id="UP000077521">
    <property type="component" value="Unassembled WGS sequence"/>
</dbReference>
<feature type="compositionally biased region" description="Polar residues" evidence="1">
    <location>
        <begin position="56"/>
        <end position="66"/>
    </location>
</feature>
<reference evidence="2" key="1">
    <citation type="submission" date="2016-04" db="EMBL/GenBank/DDBJ databases">
        <authorList>
            <person name="Nguyen H.D."/>
            <person name="Samba Siva P."/>
            <person name="Cullis J."/>
            <person name="Levesque C.A."/>
            <person name="Hambleton S."/>
        </authorList>
    </citation>
    <scope>NUCLEOTIDE SEQUENCE</scope>
    <source>
        <strain evidence="2">DAOMC 236416</strain>
    </source>
</reference>
<evidence type="ECO:0000313" key="3">
    <source>
        <dbReference type="Proteomes" id="UP000077521"/>
    </source>
</evidence>
<feature type="region of interest" description="Disordered" evidence="1">
    <location>
        <begin position="1"/>
        <end position="82"/>
    </location>
</feature>
<protein>
    <submittedName>
        <fullName evidence="2">Uncharacterized protein</fullName>
    </submittedName>
</protein>
<organism evidence="2 3">
    <name type="scientific">Tilletia indica</name>
    <dbReference type="NCBI Taxonomy" id="43049"/>
    <lineage>
        <taxon>Eukaryota</taxon>
        <taxon>Fungi</taxon>
        <taxon>Dikarya</taxon>
        <taxon>Basidiomycota</taxon>
        <taxon>Ustilaginomycotina</taxon>
        <taxon>Exobasidiomycetes</taxon>
        <taxon>Tilletiales</taxon>
        <taxon>Tilletiaceae</taxon>
        <taxon>Tilletia</taxon>
    </lineage>
</organism>
<reference evidence="2" key="2">
    <citation type="journal article" date="2019" name="IMA Fungus">
        <title>Genome sequencing and comparison of five Tilletia species to identify candidate genes for the detection of regulated species infecting wheat.</title>
        <authorList>
            <person name="Nguyen H.D.T."/>
            <person name="Sultana T."/>
            <person name="Kesanakurti P."/>
            <person name="Hambleton S."/>
        </authorList>
    </citation>
    <scope>NUCLEOTIDE SEQUENCE</scope>
    <source>
        <strain evidence="2">DAOMC 236416</strain>
    </source>
</reference>
<keyword evidence="3" id="KW-1185">Reference proteome</keyword>
<feature type="compositionally biased region" description="Low complexity" evidence="1">
    <location>
        <begin position="28"/>
        <end position="49"/>
    </location>
</feature>
<evidence type="ECO:0000256" key="1">
    <source>
        <dbReference type="SAM" id="MobiDB-lite"/>
    </source>
</evidence>
<accession>A0A8T8SAC2</accession>
<gene>
    <name evidence="2" type="ORF">A4X13_0g9285</name>
</gene>
<feature type="compositionally biased region" description="Low complexity" evidence="1">
    <location>
        <begin position="1"/>
        <end position="17"/>
    </location>
</feature>
<evidence type="ECO:0000313" key="2">
    <source>
        <dbReference type="EMBL" id="KAE8236041.1"/>
    </source>
</evidence>
<comment type="caution">
    <text evidence="2">The sequence shown here is derived from an EMBL/GenBank/DDBJ whole genome shotgun (WGS) entry which is preliminary data.</text>
</comment>
<name>A0A8T8SAC2_9BASI</name>